<feature type="domain" description="RCK C-terminal" evidence="1">
    <location>
        <begin position="141"/>
        <end position="221"/>
    </location>
</feature>
<dbReference type="EMBL" id="FIZP01000011">
    <property type="protein sequence ID" value="CZE48822.1"/>
    <property type="molecule type" value="Genomic_DNA"/>
</dbReference>
<dbReference type="Gene3D" id="3.30.70.1450">
    <property type="entry name" value="Regulator of K+ conductance, C-terminal domain"/>
    <property type="match status" value="1"/>
</dbReference>
<accession>A0A128EK92</accession>
<evidence type="ECO:0000313" key="3">
    <source>
        <dbReference type="Proteomes" id="UP000069632"/>
    </source>
</evidence>
<dbReference type="InterPro" id="IPR036721">
    <property type="entry name" value="RCK_C_sf"/>
</dbReference>
<dbReference type="GO" id="GO:0008324">
    <property type="term" value="F:monoatomic cation transmembrane transporter activity"/>
    <property type="evidence" value="ECO:0007669"/>
    <property type="project" value="InterPro"/>
</dbReference>
<reference evidence="2 3" key="1">
    <citation type="submission" date="2016-02" db="EMBL/GenBank/DDBJ databases">
        <authorList>
            <consortium name="Pathogen Informatics"/>
        </authorList>
    </citation>
    <scope>NUCLEOTIDE SEQUENCE [LARGE SCALE GENOMIC DNA]</scope>
    <source>
        <strain evidence="2 3">RC20</strain>
    </source>
</reference>
<name>A0A128EK92_9BACT</name>
<dbReference type="Proteomes" id="UP000069632">
    <property type="component" value="Unassembled WGS sequence"/>
</dbReference>
<keyword evidence="3" id="KW-1185">Reference proteome</keyword>
<evidence type="ECO:0000313" key="2">
    <source>
        <dbReference type="EMBL" id="CZE48822.1"/>
    </source>
</evidence>
<sequence>MKKILIIAGGILAKDYLERVFKIKNVVHDYTVISYDDKCIPQYLENEPNFTVHKFDPTSMEKLRSVANLKEFENCIIILDNELDSKITYKNIRIIEPELELYLIDVWGFAKKYEGDSHLKIVDILSISTSRLIGFLPDSPVYADNIGLGKGEIMEVKVPISSSFAYKKVGMFLQSKYKIPMIYRHNEYIVTKYDTTILPNDSLLLVGEPSVLRNVFSAIKQEKGQFPSPFGINLYLILDLKHMKVDKFNKIIRNAKFLNDTFSNLKLYIRVINPTISTMLDEVKKLNEDEHFEVFIDYINSEPSIMKEDIQKHKVGMVLAQNSFFEAHKEKFYHLKVPVLTLGRGDIKDLKKSVIIVSSKNTTQESSVVFDVSGQLGLDVYLYYFDQSVKGNKEIVKYYENLSNLFKRDLHVVDNDMQNPISVLEKESEFIQFLPFDEKILKRKITSSFSKDLDELYYKLEDNYQLFVPSFYEI</sequence>
<dbReference type="AlphaFoldDB" id="A0A128EK92"/>
<organism evidence="2 3">
    <name type="scientific">Campylobacter geochelonis</name>
    <dbReference type="NCBI Taxonomy" id="1780362"/>
    <lineage>
        <taxon>Bacteria</taxon>
        <taxon>Pseudomonadati</taxon>
        <taxon>Campylobacterota</taxon>
        <taxon>Epsilonproteobacteria</taxon>
        <taxon>Campylobacterales</taxon>
        <taxon>Campylobacteraceae</taxon>
        <taxon>Campylobacter</taxon>
    </lineage>
</organism>
<dbReference type="RefSeq" id="WP_075495381.1">
    <property type="nucleotide sequence ID" value="NZ_CP053844.1"/>
</dbReference>
<evidence type="ECO:0000259" key="1">
    <source>
        <dbReference type="PROSITE" id="PS51202"/>
    </source>
</evidence>
<dbReference type="InterPro" id="IPR006037">
    <property type="entry name" value="RCK_C"/>
</dbReference>
<protein>
    <submittedName>
        <fullName evidence="2">TrkA domain-containing protein</fullName>
    </submittedName>
</protein>
<dbReference type="PROSITE" id="PS51202">
    <property type="entry name" value="RCK_C"/>
    <property type="match status" value="1"/>
</dbReference>
<dbReference type="GO" id="GO:0006813">
    <property type="term" value="P:potassium ion transport"/>
    <property type="evidence" value="ECO:0007669"/>
    <property type="project" value="InterPro"/>
</dbReference>
<dbReference type="OrthoDB" id="5337496at2"/>
<gene>
    <name evidence="2" type="ORF">ERS672216_01611</name>
</gene>
<proteinExistence type="predicted"/>
<dbReference type="SUPFAM" id="SSF116726">
    <property type="entry name" value="TrkA C-terminal domain-like"/>
    <property type="match status" value="1"/>
</dbReference>